<reference evidence="12" key="1">
    <citation type="submission" date="2021-11" db="EMBL/GenBank/DDBJ databases">
        <title>Clostridia strains as spoilage organisms.</title>
        <authorList>
            <person name="Wambui J."/>
            <person name="Stevens M.J.A."/>
            <person name="Stephan R."/>
        </authorList>
    </citation>
    <scope>NUCLEOTIDE SEQUENCE</scope>
    <source>
        <strain evidence="12">CF009</strain>
    </source>
</reference>
<evidence type="ECO:0000256" key="3">
    <source>
        <dbReference type="ARBA" id="ARBA00022475"/>
    </source>
</evidence>
<keyword evidence="6 12" id="KW-0067">ATP-binding</keyword>
<evidence type="ECO:0000256" key="2">
    <source>
        <dbReference type="ARBA" id="ARBA00022448"/>
    </source>
</evidence>
<evidence type="ECO:0000313" key="12">
    <source>
        <dbReference type="EMBL" id="WAG58993.1"/>
    </source>
</evidence>
<name>A0AA47EF04_9CLOT</name>
<evidence type="ECO:0000256" key="9">
    <source>
        <dbReference type="SAM" id="Phobius"/>
    </source>
</evidence>
<proteinExistence type="predicted"/>
<dbReference type="GO" id="GO:0005886">
    <property type="term" value="C:plasma membrane"/>
    <property type="evidence" value="ECO:0007669"/>
    <property type="project" value="UniProtKB-SubCell"/>
</dbReference>
<feature type="transmembrane region" description="Helical" evidence="9">
    <location>
        <begin position="158"/>
        <end position="177"/>
    </location>
</feature>
<dbReference type="PROSITE" id="PS50893">
    <property type="entry name" value="ABC_TRANSPORTER_2"/>
    <property type="match status" value="1"/>
</dbReference>
<dbReference type="PROSITE" id="PS50929">
    <property type="entry name" value="ABC_TM1F"/>
    <property type="match status" value="1"/>
</dbReference>
<organism evidence="12 13">
    <name type="scientific">Clostridium estertheticum</name>
    <dbReference type="NCBI Taxonomy" id="238834"/>
    <lineage>
        <taxon>Bacteria</taxon>
        <taxon>Bacillati</taxon>
        <taxon>Bacillota</taxon>
        <taxon>Clostridia</taxon>
        <taxon>Eubacteriales</taxon>
        <taxon>Clostridiaceae</taxon>
        <taxon>Clostridium</taxon>
    </lineage>
</organism>
<dbReference type="EMBL" id="CP086239">
    <property type="protein sequence ID" value="WAG58993.1"/>
    <property type="molecule type" value="Genomic_DNA"/>
</dbReference>
<evidence type="ECO:0000259" key="11">
    <source>
        <dbReference type="PROSITE" id="PS50929"/>
    </source>
</evidence>
<dbReference type="Pfam" id="PF00005">
    <property type="entry name" value="ABC_tran"/>
    <property type="match status" value="1"/>
</dbReference>
<dbReference type="PANTHER" id="PTHR43394">
    <property type="entry name" value="ATP-DEPENDENT PERMEASE MDL1, MITOCHONDRIAL"/>
    <property type="match status" value="1"/>
</dbReference>
<dbReference type="Proteomes" id="UP001164733">
    <property type="component" value="Chromosome"/>
</dbReference>
<dbReference type="InterPro" id="IPR017871">
    <property type="entry name" value="ABC_transporter-like_CS"/>
</dbReference>
<dbReference type="InterPro" id="IPR039421">
    <property type="entry name" value="Type_1_exporter"/>
</dbReference>
<dbReference type="CDD" id="cd07346">
    <property type="entry name" value="ABC_6TM_exporters"/>
    <property type="match status" value="1"/>
</dbReference>
<accession>A0AA47EF04</accession>
<dbReference type="GO" id="GO:0005524">
    <property type="term" value="F:ATP binding"/>
    <property type="evidence" value="ECO:0007669"/>
    <property type="project" value="UniProtKB-KW"/>
</dbReference>
<dbReference type="InterPro" id="IPR003439">
    <property type="entry name" value="ABC_transporter-like_ATP-bd"/>
</dbReference>
<evidence type="ECO:0000256" key="5">
    <source>
        <dbReference type="ARBA" id="ARBA00022741"/>
    </source>
</evidence>
<dbReference type="InterPro" id="IPR011527">
    <property type="entry name" value="ABC1_TM_dom"/>
</dbReference>
<evidence type="ECO:0000259" key="10">
    <source>
        <dbReference type="PROSITE" id="PS50893"/>
    </source>
</evidence>
<dbReference type="AlphaFoldDB" id="A0AA47EF04"/>
<evidence type="ECO:0000256" key="1">
    <source>
        <dbReference type="ARBA" id="ARBA00004651"/>
    </source>
</evidence>
<gene>
    <name evidence="12" type="ORF">LL038_15235</name>
</gene>
<evidence type="ECO:0000256" key="7">
    <source>
        <dbReference type="ARBA" id="ARBA00022989"/>
    </source>
</evidence>
<dbReference type="GO" id="GO:0015421">
    <property type="term" value="F:ABC-type oligopeptide transporter activity"/>
    <property type="evidence" value="ECO:0007669"/>
    <property type="project" value="TreeGrafter"/>
</dbReference>
<evidence type="ECO:0000256" key="4">
    <source>
        <dbReference type="ARBA" id="ARBA00022692"/>
    </source>
</evidence>
<feature type="transmembrane region" description="Helical" evidence="9">
    <location>
        <begin position="12"/>
        <end position="33"/>
    </location>
</feature>
<evidence type="ECO:0000313" key="13">
    <source>
        <dbReference type="Proteomes" id="UP001164733"/>
    </source>
</evidence>
<keyword evidence="3" id="KW-1003">Cell membrane</keyword>
<feature type="domain" description="ABC transmembrane type-1" evidence="11">
    <location>
        <begin position="38"/>
        <end position="302"/>
    </location>
</feature>
<keyword evidence="8 9" id="KW-0472">Membrane</keyword>
<feature type="transmembrane region" description="Helical" evidence="9">
    <location>
        <begin position="53"/>
        <end position="76"/>
    </location>
</feature>
<dbReference type="GO" id="GO:0016887">
    <property type="term" value="F:ATP hydrolysis activity"/>
    <property type="evidence" value="ECO:0007669"/>
    <property type="project" value="InterPro"/>
</dbReference>
<keyword evidence="2" id="KW-0813">Transport</keyword>
<protein>
    <submittedName>
        <fullName evidence="12">ABC transporter ATP-binding protein/permease</fullName>
    </submittedName>
</protein>
<dbReference type="FunFam" id="3.40.50.300:FF:000221">
    <property type="entry name" value="Multidrug ABC transporter ATP-binding protein"/>
    <property type="match status" value="1"/>
</dbReference>
<evidence type="ECO:0000256" key="6">
    <source>
        <dbReference type="ARBA" id="ARBA00022840"/>
    </source>
</evidence>
<dbReference type="Pfam" id="PF00664">
    <property type="entry name" value="ABC_membrane"/>
    <property type="match status" value="1"/>
</dbReference>
<comment type="subcellular location">
    <subcellularLocation>
        <location evidence="1">Cell membrane</location>
        <topology evidence="1">Multi-pass membrane protein</topology>
    </subcellularLocation>
</comment>
<evidence type="ECO:0000256" key="8">
    <source>
        <dbReference type="ARBA" id="ARBA00023136"/>
    </source>
</evidence>
<dbReference type="PROSITE" id="PS00211">
    <property type="entry name" value="ABC_TRANSPORTER_1"/>
    <property type="match status" value="1"/>
</dbReference>
<keyword evidence="7 9" id="KW-1133">Transmembrane helix</keyword>
<dbReference type="PANTHER" id="PTHR43394:SF1">
    <property type="entry name" value="ATP-BINDING CASSETTE SUB-FAMILY B MEMBER 10, MITOCHONDRIAL"/>
    <property type="match status" value="1"/>
</dbReference>
<sequence>MRKNNVFRRIAIRYLPWMVVELIAAYVLTSIIVKGSSLISNAIDALLSGQVSGIVSTSFMMQLFLFVGIGFVASLVRDVCASQFSVNIQTQFREEAGRKLVRLEFKYFDKNSSGTILNKLISDIGQAGRFFSETLPDICRILVEAVTIIVSIGKIDGMLVVFIAVGYPVVLVVSHYSSKRMSNLAKNRWKKIDVLNSTAYDNIQGILVGRSFNLMSVMQKKIYKANDEILKFEFIRNRLSAISVIMQNVINWLPNIILATLALMRVLNGSLTVGEMTFFILMLDRIIHPLSELPMLFNDAREIGVSIQRLEELMGQADEPSGDWDGSHYARDCDQVPETVIEFENVNFAYNEGCQVLYNVNFTIKAGKNVAFVGSSGEGKSTIFKLLCGFYKKQSGNYKLYGRNFEDWNLNAARNLYSLVSQNVFLFPESIADNIAYGREGATMEEIKEACRLANIHDFIISLPQQYDTLAGERGTRLSGGERQRISIARAFLKNAPILLLDEPTSAIDVGTEDLIKEAIERISNGKTVITIAHRLSTIENADTILVLSKGQIVESGTNEELLMKKGIYHHLYQVQQKAQEEGKEETLNEII</sequence>
<dbReference type="InterPro" id="IPR003593">
    <property type="entry name" value="AAA+_ATPase"/>
</dbReference>
<dbReference type="RefSeq" id="WP_216123252.1">
    <property type="nucleotide sequence ID" value="NZ_CP086239.1"/>
</dbReference>
<feature type="domain" description="ABC transporter" evidence="10">
    <location>
        <begin position="341"/>
        <end position="575"/>
    </location>
</feature>
<keyword evidence="4 9" id="KW-0812">Transmembrane</keyword>
<dbReference type="SMART" id="SM00382">
    <property type="entry name" value="AAA"/>
    <property type="match status" value="1"/>
</dbReference>
<keyword evidence="5" id="KW-0547">Nucleotide-binding</keyword>